<name>A0A964E343_9PROT</name>
<sequence length="170" mass="18923">MAGESPDAIGFRVSELRDGGGSTVVECKVSRSDFLADQKKPHRTQGAGMGRFRYFMVPEGMLSADEVPSGWGLIYVGERNRIQIASGAALSIREPGAFSCWHDSFSETLLLANLLHRVGNPERLNARLRSADAQNANLIRAIDRERKRADEMQRQFWELKTADMAREKAA</sequence>
<reference evidence="2 3" key="1">
    <citation type="journal article" date="2021" name="Microorganisms">
        <title>Acidisoma silvae sp. nov. and Acidisomacellulosilytica sp. nov., Two Acidophilic Bacteria Isolated from Decaying Wood, Hydrolyzing Cellulose and Producing Poly-3-hydroxybutyrate.</title>
        <authorList>
            <person name="Mieszkin S."/>
            <person name="Pouder E."/>
            <person name="Uroz S."/>
            <person name="Simon-Colin C."/>
            <person name="Alain K."/>
        </authorList>
    </citation>
    <scope>NUCLEOTIDE SEQUENCE [LARGE SCALE GENOMIC DNA]</scope>
    <source>
        <strain evidence="2 3">HW T5.17</strain>
    </source>
</reference>
<proteinExistence type="predicted"/>
<comment type="caution">
    <text evidence="2">The sequence shown here is derived from an EMBL/GenBank/DDBJ whole genome shotgun (WGS) entry which is preliminary data.</text>
</comment>
<gene>
    <name evidence="2" type="ORF">ACELLULO517_07455</name>
</gene>
<feature type="coiled-coil region" evidence="1">
    <location>
        <begin position="128"/>
        <end position="155"/>
    </location>
</feature>
<dbReference type="Proteomes" id="UP000721844">
    <property type="component" value="Unassembled WGS sequence"/>
</dbReference>
<accession>A0A964E343</accession>
<organism evidence="2 3">
    <name type="scientific">Acidisoma cellulosilyticum</name>
    <dbReference type="NCBI Taxonomy" id="2802395"/>
    <lineage>
        <taxon>Bacteria</taxon>
        <taxon>Pseudomonadati</taxon>
        <taxon>Pseudomonadota</taxon>
        <taxon>Alphaproteobacteria</taxon>
        <taxon>Acetobacterales</taxon>
        <taxon>Acidocellaceae</taxon>
        <taxon>Acidisoma</taxon>
    </lineage>
</organism>
<protein>
    <recommendedName>
        <fullName evidence="4">Adenylosuccinate synthase</fullName>
    </recommendedName>
</protein>
<dbReference type="AlphaFoldDB" id="A0A964E343"/>
<evidence type="ECO:0000256" key="1">
    <source>
        <dbReference type="SAM" id="Coils"/>
    </source>
</evidence>
<dbReference type="EMBL" id="JAESVA010000002">
    <property type="protein sequence ID" value="MCB8880066.1"/>
    <property type="molecule type" value="Genomic_DNA"/>
</dbReference>
<dbReference type="RefSeq" id="WP_227306674.1">
    <property type="nucleotide sequence ID" value="NZ_JAESVA010000002.1"/>
</dbReference>
<evidence type="ECO:0008006" key="4">
    <source>
        <dbReference type="Google" id="ProtNLM"/>
    </source>
</evidence>
<evidence type="ECO:0000313" key="2">
    <source>
        <dbReference type="EMBL" id="MCB8880066.1"/>
    </source>
</evidence>
<evidence type="ECO:0000313" key="3">
    <source>
        <dbReference type="Proteomes" id="UP000721844"/>
    </source>
</evidence>
<keyword evidence="1" id="KW-0175">Coiled coil</keyword>
<keyword evidence="3" id="KW-1185">Reference proteome</keyword>